<organism evidence="4 5">
    <name type="scientific">Ileibacterium valens</name>
    <dbReference type="NCBI Taxonomy" id="1862668"/>
    <lineage>
        <taxon>Bacteria</taxon>
        <taxon>Bacillati</taxon>
        <taxon>Bacillota</taxon>
        <taxon>Erysipelotrichia</taxon>
        <taxon>Erysipelotrichales</taxon>
        <taxon>Erysipelotrichaceae</taxon>
        <taxon>Ileibacterium</taxon>
    </lineage>
</organism>
<dbReference type="RefSeq" id="WP_075821101.1">
    <property type="nucleotide sequence ID" value="NZ_CAOUMU010000085.1"/>
</dbReference>
<proteinExistence type="predicted"/>
<dbReference type="InterPro" id="IPR050798">
    <property type="entry name" value="YhaM_exoribonuc/phosphodiest"/>
</dbReference>
<feature type="domain" description="HD" evidence="3">
    <location>
        <begin position="153"/>
        <end position="273"/>
    </location>
</feature>
<dbReference type="GO" id="GO:0004527">
    <property type="term" value="F:exonuclease activity"/>
    <property type="evidence" value="ECO:0007669"/>
    <property type="project" value="UniProtKB-KW"/>
</dbReference>
<dbReference type="GO" id="GO:0003676">
    <property type="term" value="F:nucleic acid binding"/>
    <property type="evidence" value="ECO:0007669"/>
    <property type="project" value="InterPro"/>
</dbReference>
<dbReference type="AlphaFoldDB" id="A0A1U7NCP6"/>
<evidence type="ECO:0000256" key="2">
    <source>
        <dbReference type="SAM" id="MobiDB-lite"/>
    </source>
</evidence>
<evidence type="ECO:0000259" key="3">
    <source>
        <dbReference type="PROSITE" id="PS51831"/>
    </source>
</evidence>
<dbReference type="EMBL" id="MPJW01000273">
    <property type="protein sequence ID" value="OLU36440.1"/>
    <property type="molecule type" value="Genomic_DNA"/>
</dbReference>
<dbReference type="SUPFAM" id="SSF109604">
    <property type="entry name" value="HD-domain/PDEase-like"/>
    <property type="match status" value="1"/>
</dbReference>
<dbReference type="PROSITE" id="PS51831">
    <property type="entry name" value="HD"/>
    <property type="match status" value="1"/>
</dbReference>
<feature type="region of interest" description="Disordered" evidence="2">
    <location>
        <begin position="305"/>
        <end position="336"/>
    </location>
</feature>
<dbReference type="GO" id="GO:0031125">
    <property type="term" value="P:rRNA 3'-end processing"/>
    <property type="evidence" value="ECO:0007669"/>
    <property type="project" value="TreeGrafter"/>
</dbReference>
<dbReference type="InterPro" id="IPR006674">
    <property type="entry name" value="HD_domain"/>
</dbReference>
<dbReference type="PANTHER" id="PTHR37294:SF1">
    <property type="entry name" value="3'-5' EXORIBONUCLEASE YHAM"/>
    <property type="match status" value="1"/>
</dbReference>
<dbReference type="FunFam" id="1.10.3210.10:FF:000008">
    <property type="entry name" value="3'-5' exoribonuclease YhaM"/>
    <property type="match status" value="1"/>
</dbReference>
<dbReference type="SMART" id="SM00471">
    <property type="entry name" value="HDc"/>
    <property type="match status" value="1"/>
</dbReference>
<keyword evidence="4" id="KW-0540">Nuclease</keyword>
<comment type="caution">
    <text evidence="4">The sequence shown here is derived from an EMBL/GenBank/DDBJ whole genome shotgun (WGS) entry which is preliminary data.</text>
</comment>
<keyword evidence="1" id="KW-0378">Hydrolase</keyword>
<dbReference type="PANTHER" id="PTHR37294">
    <property type="entry name" value="3'-5' EXORIBONUCLEASE YHAM"/>
    <property type="match status" value="1"/>
</dbReference>
<dbReference type="InterPro" id="IPR004365">
    <property type="entry name" value="NA-bd_OB_tRNA"/>
</dbReference>
<accession>A0A1U7NCP6</accession>
<dbReference type="InterPro" id="IPR012340">
    <property type="entry name" value="NA-bd_OB-fold"/>
</dbReference>
<dbReference type="Pfam" id="PF01966">
    <property type="entry name" value="HD"/>
    <property type="match status" value="1"/>
</dbReference>
<dbReference type="InterPro" id="IPR003607">
    <property type="entry name" value="HD/PDEase_dom"/>
</dbReference>
<dbReference type="Proteomes" id="UP000186341">
    <property type="component" value="Unassembled WGS sequence"/>
</dbReference>
<name>A0A1U7NCP6_9FIRM</name>
<keyword evidence="5" id="KW-1185">Reference proteome</keyword>
<dbReference type="Pfam" id="PF01336">
    <property type="entry name" value="tRNA_anti-codon"/>
    <property type="match status" value="1"/>
</dbReference>
<gene>
    <name evidence="4" type="ORF">BO222_12565</name>
</gene>
<reference evidence="4 5" key="1">
    <citation type="submission" date="2016-11" db="EMBL/GenBank/DDBJ databases">
        <title>Description of two novel members of the family Erysipelotrichaceae: Ileibacterium lipovorans gen. nov., sp. nov. and Dubosiella newyorkensis, gen. nov., sp. nov.</title>
        <authorList>
            <person name="Cox L.M."/>
            <person name="Sohn J."/>
            <person name="Tyrrell K.L."/>
            <person name="Citron D.M."/>
            <person name="Lawson P.A."/>
            <person name="Patel N.B."/>
            <person name="Iizumi T."/>
            <person name="Perez-Perez G.I."/>
            <person name="Goldstein E.J."/>
            <person name="Blaser M.J."/>
        </authorList>
    </citation>
    <scope>NUCLEOTIDE SEQUENCE [LARGE SCALE GENOMIC DNA]</scope>
    <source>
        <strain evidence="4 5">NYU-BL-A3</strain>
    </source>
</reference>
<dbReference type="CDD" id="cd00077">
    <property type="entry name" value="HDc"/>
    <property type="match status" value="1"/>
</dbReference>
<sequence>MISELKEGHVRLKGLITKSDVGKTNKNVPYLNMILEDSSGDLDCKFWNLTEETVKLWKVGMIVEAKGDLILYRNVPQLRIRSLKELPDEKTLDYVRYAPMNGKQMEEEVDVLIENMKDPIIRDVTREVLNMVREDFFAYPAAVRNHHNYPGGLAYHTLSMARIANRVADQYEFLDRDLLISGVILHDLGKVIELSQPVLPEYTPAGNLIGHISLVNNLIDRVAVALEDENSEQVMLMKHMVLSHHGKMEYGSPVMPMIPEAEILSLIDNIDARMVMMENALEQVTPGTFGPRIYALDNRMLYRRKSDKAENSMNEDSENRDEKASSMAAADESSQN</sequence>
<evidence type="ECO:0000313" key="5">
    <source>
        <dbReference type="Proteomes" id="UP000186341"/>
    </source>
</evidence>
<evidence type="ECO:0000256" key="1">
    <source>
        <dbReference type="ARBA" id="ARBA00022801"/>
    </source>
</evidence>
<dbReference type="Gene3D" id="1.10.3210.10">
    <property type="entry name" value="Hypothetical protein af1432"/>
    <property type="match status" value="1"/>
</dbReference>
<protein>
    <submittedName>
        <fullName evidence="4">3'-5' exonuclease</fullName>
    </submittedName>
</protein>
<dbReference type="Gene3D" id="2.40.50.140">
    <property type="entry name" value="Nucleic acid-binding proteins"/>
    <property type="match status" value="1"/>
</dbReference>
<evidence type="ECO:0000313" key="4">
    <source>
        <dbReference type="EMBL" id="OLU36440.1"/>
    </source>
</evidence>
<dbReference type="GeneID" id="82203955"/>
<keyword evidence="4" id="KW-0269">Exonuclease</keyword>
<dbReference type="OrthoDB" id="9778453at2"/>